<evidence type="ECO:0000256" key="3">
    <source>
        <dbReference type="ARBA" id="ARBA00022989"/>
    </source>
</evidence>
<dbReference type="AlphaFoldDB" id="A0A5A8F459"/>
<comment type="subcellular location">
    <subcellularLocation>
        <location evidence="5">Cell membrane</location>
        <topology evidence="5">Multi-pass membrane protein</topology>
    </subcellularLocation>
    <subcellularLocation>
        <location evidence="1">Membrane</location>
        <topology evidence="1">Multi-pass membrane protein</topology>
    </subcellularLocation>
</comment>
<evidence type="ECO:0000256" key="1">
    <source>
        <dbReference type="ARBA" id="ARBA00004141"/>
    </source>
</evidence>
<dbReference type="Proteomes" id="UP000322876">
    <property type="component" value="Unassembled WGS sequence"/>
</dbReference>
<dbReference type="PANTHER" id="PTHR43701">
    <property type="entry name" value="MEMBRANE TRANSPORTER PROTEIN MJ0441-RELATED"/>
    <property type="match status" value="1"/>
</dbReference>
<keyword evidence="5" id="KW-1003">Cell membrane</keyword>
<comment type="caution">
    <text evidence="6">The sequence shown here is derived from an EMBL/GenBank/DDBJ whole genome shotgun (WGS) entry which is preliminary data.</text>
</comment>
<dbReference type="PANTHER" id="PTHR43701:SF2">
    <property type="entry name" value="MEMBRANE TRANSPORTER PROTEIN YJNA-RELATED"/>
    <property type="match status" value="1"/>
</dbReference>
<keyword evidence="4 5" id="KW-0472">Membrane</keyword>
<gene>
    <name evidence="6" type="ORF">FHQ18_04110</name>
</gene>
<sequence>MIAVVVLLAFVFSFLFALGGVGSAIVLVPLMYWLGFPLNEAKPTGLFINTISLLGATYSNFKNKRLDVKLGVPIIVSSLLFAPTGAYFSTIIPKRVVIVVFVTFLLFSGLMMLFFRSSKYENQFRDDRPIIVLSFIGGMAGFLSGLLGVGGGGLISSLMIMLGFNPKKVAVVTAFVVPFSSLTGFFAYLVMGHVDFILLIAVGFAAYAGGYLGTHFMHFRLKPATVKKLLGVILLFMAIKMLLKLFE</sequence>
<name>A0A5A8F459_9BACT</name>
<dbReference type="OrthoDB" id="9805863at2"/>
<protein>
    <recommendedName>
        <fullName evidence="5">Probable membrane transporter protein</fullName>
    </recommendedName>
</protein>
<organism evidence="6 7">
    <name type="scientific">Deferribacter autotrophicus</name>
    <dbReference type="NCBI Taxonomy" id="500465"/>
    <lineage>
        <taxon>Bacteria</taxon>
        <taxon>Pseudomonadati</taxon>
        <taxon>Deferribacterota</taxon>
        <taxon>Deferribacteres</taxon>
        <taxon>Deferribacterales</taxon>
        <taxon>Deferribacteraceae</taxon>
        <taxon>Deferribacter</taxon>
    </lineage>
</organism>
<keyword evidence="2 5" id="KW-0812">Transmembrane</keyword>
<dbReference type="InterPro" id="IPR051598">
    <property type="entry name" value="TSUP/Inactive_protease-like"/>
</dbReference>
<evidence type="ECO:0000256" key="2">
    <source>
        <dbReference type="ARBA" id="ARBA00022692"/>
    </source>
</evidence>
<keyword evidence="3 5" id="KW-1133">Transmembrane helix</keyword>
<evidence type="ECO:0000256" key="4">
    <source>
        <dbReference type="ARBA" id="ARBA00023136"/>
    </source>
</evidence>
<feature type="transmembrane region" description="Helical" evidence="5">
    <location>
        <begin position="196"/>
        <end position="217"/>
    </location>
</feature>
<feature type="transmembrane region" description="Helical" evidence="5">
    <location>
        <begin position="135"/>
        <end position="162"/>
    </location>
</feature>
<accession>A0A5A8F459</accession>
<evidence type="ECO:0000313" key="7">
    <source>
        <dbReference type="Proteomes" id="UP000322876"/>
    </source>
</evidence>
<keyword evidence="7" id="KW-1185">Reference proteome</keyword>
<dbReference type="GO" id="GO:0005886">
    <property type="term" value="C:plasma membrane"/>
    <property type="evidence" value="ECO:0007669"/>
    <property type="project" value="UniProtKB-SubCell"/>
</dbReference>
<feature type="transmembrane region" description="Helical" evidence="5">
    <location>
        <begin position="229"/>
        <end position="246"/>
    </location>
</feature>
<evidence type="ECO:0000256" key="5">
    <source>
        <dbReference type="RuleBase" id="RU363041"/>
    </source>
</evidence>
<dbReference type="InterPro" id="IPR002781">
    <property type="entry name" value="TM_pro_TauE-like"/>
</dbReference>
<evidence type="ECO:0000313" key="6">
    <source>
        <dbReference type="EMBL" id="KAA0258351.1"/>
    </source>
</evidence>
<feature type="transmembrane region" description="Helical" evidence="5">
    <location>
        <begin position="70"/>
        <end position="89"/>
    </location>
</feature>
<feature type="transmembrane region" description="Helical" evidence="5">
    <location>
        <begin position="169"/>
        <end position="190"/>
    </location>
</feature>
<dbReference type="EMBL" id="VFJB01000004">
    <property type="protein sequence ID" value="KAA0258351.1"/>
    <property type="molecule type" value="Genomic_DNA"/>
</dbReference>
<reference evidence="6 7" key="1">
    <citation type="submission" date="2019-06" db="EMBL/GenBank/DDBJ databases">
        <title>Genomic insights into carbon and energy metabolism of Deferribacter autotrophicus revealed new metabolic traits in the phylum Deferribacteres.</title>
        <authorList>
            <person name="Slobodkin A.I."/>
            <person name="Slobodkina G.B."/>
            <person name="Allioux M."/>
            <person name="Alain K."/>
            <person name="Jebbar M."/>
            <person name="Shadrin V."/>
            <person name="Kublanov I.V."/>
            <person name="Toshchakov S.V."/>
            <person name="Bonch-Osmolovskaya E.A."/>
        </authorList>
    </citation>
    <scope>NUCLEOTIDE SEQUENCE [LARGE SCALE GENOMIC DNA]</scope>
    <source>
        <strain evidence="6 7">SL50</strain>
    </source>
</reference>
<dbReference type="RefSeq" id="WP_149265908.1">
    <property type="nucleotide sequence ID" value="NZ_VFJB01000004.1"/>
</dbReference>
<comment type="similarity">
    <text evidence="5">Belongs to the 4-toluene sulfonate uptake permease (TSUP) (TC 2.A.102) family.</text>
</comment>
<dbReference type="Pfam" id="PF01925">
    <property type="entry name" value="TauE"/>
    <property type="match status" value="1"/>
</dbReference>
<feature type="transmembrane region" description="Helical" evidence="5">
    <location>
        <begin position="96"/>
        <end position="115"/>
    </location>
</feature>
<proteinExistence type="inferred from homology"/>